<reference evidence="3" key="2">
    <citation type="submission" date="2020-09" db="EMBL/GenBank/DDBJ databases">
        <authorList>
            <person name="Sun Q."/>
            <person name="Ohkuma M."/>
        </authorList>
    </citation>
    <scope>NUCLEOTIDE SEQUENCE</scope>
    <source>
        <strain evidence="3">JCM 3302</strain>
    </source>
</reference>
<keyword evidence="4" id="KW-1185">Reference proteome</keyword>
<dbReference type="EMBL" id="BNBC01000016">
    <property type="protein sequence ID" value="GHE78168.1"/>
    <property type="molecule type" value="Genomic_DNA"/>
</dbReference>
<evidence type="ECO:0000259" key="2">
    <source>
        <dbReference type="Pfam" id="PF10646"/>
    </source>
</evidence>
<reference evidence="3" key="1">
    <citation type="journal article" date="2014" name="Int. J. Syst. Evol. Microbiol.">
        <title>Complete genome sequence of Corynebacterium casei LMG S-19264T (=DSM 44701T), isolated from a smear-ripened cheese.</title>
        <authorList>
            <consortium name="US DOE Joint Genome Institute (JGI-PGF)"/>
            <person name="Walter F."/>
            <person name="Albersmeier A."/>
            <person name="Kalinowski J."/>
            <person name="Ruckert C."/>
        </authorList>
    </citation>
    <scope>NUCLEOTIDE SEQUENCE</scope>
    <source>
        <strain evidence="3">JCM 3302</strain>
    </source>
</reference>
<feature type="signal peptide" evidence="1">
    <location>
        <begin position="1"/>
        <end position="20"/>
    </location>
</feature>
<accession>A0A919A059</accession>
<dbReference type="AlphaFoldDB" id="A0A919A059"/>
<evidence type="ECO:0000313" key="3">
    <source>
        <dbReference type="EMBL" id="GHE78168.1"/>
    </source>
</evidence>
<dbReference type="PROSITE" id="PS51257">
    <property type="entry name" value="PROKAR_LIPOPROTEIN"/>
    <property type="match status" value="1"/>
</dbReference>
<gene>
    <name evidence="3" type="ORF">GCM10014715_36660</name>
</gene>
<keyword evidence="1" id="KW-0732">Signal</keyword>
<dbReference type="RefSeq" id="WP_189901550.1">
    <property type="nucleotide sequence ID" value="NZ_BNBC01000016.1"/>
</dbReference>
<dbReference type="Proteomes" id="UP000641386">
    <property type="component" value="Unassembled WGS sequence"/>
</dbReference>
<feature type="chain" id="PRO_5039497547" description="GerMN domain-containing protein" evidence="1">
    <location>
        <begin position="21"/>
        <end position="184"/>
    </location>
</feature>
<protein>
    <recommendedName>
        <fullName evidence="2">GerMN domain-containing protein</fullName>
    </recommendedName>
</protein>
<evidence type="ECO:0000256" key="1">
    <source>
        <dbReference type="SAM" id="SignalP"/>
    </source>
</evidence>
<comment type="caution">
    <text evidence="3">The sequence shown here is derived from an EMBL/GenBank/DDBJ whole genome shotgun (WGS) entry which is preliminary data.</text>
</comment>
<organism evidence="3 4">
    <name type="scientific">Streptomyces spiralis</name>
    <dbReference type="NCBI Taxonomy" id="66376"/>
    <lineage>
        <taxon>Bacteria</taxon>
        <taxon>Bacillati</taxon>
        <taxon>Actinomycetota</taxon>
        <taxon>Actinomycetes</taxon>
        <taxon>Kitasatosporales</taxon>
        <taxon>Streptomycetaceae</taxon>
        <taxon>Streptomyces</taxon>
    </lineage>
</organism>
<dbReference type="Pfam" id="PF10646">
    <property type="entry name" value="Germane"/>
    <property type="match status" value="1"/>
</dbReference>
<proteinExistence type="predicted"/>
<evidence type="ECO:0000313" key="4">
    <source>
        <dbReference type="Proteomes" id="UP000641386"/>
    </source>
</evidence>
<dbReference type="InterPro" id="IPR019606">
    <property type="entry name" value="GerMN"/>
</dbReference>
<name>A0A919A059_9ACTN</name>
<sequence>MTAVLRAARAGVAVALVSVAGCGVPTSGVIGAGPPATGVPARTTVYFLADSGLRPVPRRTPGDESPVAAAVRLLLAGPTPAEARTLATALPAVPGRVDVSTDGDVVTVRFPAGVGRLDARAMAQLTCTVSGVLGRSSALPSAARRSGTPPFPRGTVGAVPGHVEVRAVGTTWKTLGTDVACPAG</sequence>
<feature type="domain" description="GerMN" evidence="2">
    <location>
        <begin position="44"/>
        <end position="130"/>
    </location>
</feature>